<dbReference type="OrthoDB" id="3369896at2"/>
<proteinExistence type="predicted"/>
<reference evidence="3 4" key="1">
    <citation type="submission" date="2018-11" db="EMBL/GenBank/DDBJ databases">
        <title>Trebonia kvetii gen.nov., sp.nov., a novel acidophilic actinobacterium, and proposal of the new actinobacterial family Treboniaceae fam. nov.</title>
        <authorList>
            <person name="Rapoport D."/>
            <person name="Sagova-Mareckova M."/>
            <person name="Sedlacek I."/>
            <person name="Provaznik J."/>
            <person name="Kralova S."/>
            <person name="Pavlinic D."/>
            <person name="Benes V."/>
            <person name="Kopecky J."/>
        </authorList>
    </citation>
    <scope>NUCLEOTIDE SEQUENCE [LARGE SCALE GENOMIC DNA]</scope>
    <source>
        <strain evidence="3 4">15Tr583</strain>
    </source>
</reference>
<keyword evidence="2" id="KW-0732">Signal</keyword>
<dbReference type="SUPFAM" id="SSF89392">
    <property type="entry name" value="Prokaryotic lipoproteins and lipoprotein localization factors"/>
    <property type="match status" value="1"/>
</dbReference>
<evidence type="ECO:0000256" key="2">
    <source>
        <dbReference type="SAM" id="SignalP"/>
    </source>
</evidence>
<protein>
    <recommendedName>
        <fullName evidence="5">LppX_LprAFG lipoprotein</fullName>
    </recommendedName>
</protein>
<dbReference type="Proteomes" id="UP000460272">
    <property type="component" value="Unassembled WGS sequence"/>
</dbReference>
<accession>A0A6P2C458</accession>
<dbReference type="Gene3D" id="2.50.20.20">
    <property type="match status" value="1"/>
</dbReference>
<feature type="chain" id="PRO_5039018481" description="LppX_LprAFG lipoprotein" evidence="2">
    <location>
        <begin position="25"/>
        <end position="300"/>
    </location>
</feature>
<dbReference type="AlphaFoldDB" id="A0A6P2C458"/>
<sequence>MRGIDARLPFLSAGLVLAATVALAGCSGSGGSGSAGSSAATASPLAAVQLAAKTATSANSFTGTMNMQMTAKPGSSAASGTGALGDVSISATFAEQMHPSLLASVNIGTLSAAGQSLPGGLSEILTPSTLYMKWSFLTSSLHLSKPWLAIPLSSVSQKSGVNLGQIFSQLQSSGPLTETRLLGGATSVHQVGTGTIDGVAVTEYSGTLPIDKGIGYLSGSVKAQVKQAMAAAGISTAKFTVWIDGQHLVRKSVVTESGKSVTEVITTTVTSINQPVNITIPPASQTSPMPSSALSSGTGI</sequence>
<evidence type="ECO:0000256" key="1">
    <source>
        <dbReference type="SAM" id="MobiDB-lite"/>
    </source>
</evidence>
<gene>
    <name evidence="3" type="ORF">EAS64_18105</name>
</gene>
<evidence type="ECO:0000313" key="3">
    <source>
        <dbReference type="EMBL" id="TVZ04293.1"/>
    </source>
</evidence>
<dbReference type="EMBL" id="RPFW01000003">
    <property type="protein sequence ID" value="TVZ04293.1"/>
    <property type="molecule type" value="Genomic_DNA"/>
</dbReference>
<dbReference type="PROSITE" id="PS51257">
    <property type="entry name" value="PROKAR_LIPOPROTEIN"/>
    <property type="match status" value="1"/>
</dbReference>
<keyword evidence="4" id="KW-1185">Reference proteome</keyword>
<evidence type="ECO:0000313" key="4">
    <source>
        <dbReference type="Proteomes" id="UP000460272"/>
    </source>
</evidence>
<name>A0A6P2C458_9ACTN</name>
<dbReference type="RefSeq" id="WP_145854162.1">
    <property type="nucleotide sequence ID" value="NZ_RPFW01000003.1"/>
</dbReference>
<organism evidence="3 4">
    <name type="scientific">Trebonia kvetii</name>
    <dbReference type="NCBI Taxonomy" id="2480626"/>
    <lineage>
        <taxon>Bacteria</taxon>
        <taxon>Bacillati</taxon>
        <taxon>Actinomycetota</taxon>
        <taxon>Actinomycetes</taxon>
        <taxon>Streptosporangiales</taxon>
        <taxon>Treboniaceae</taxon>
        <taxon>Trebonia</taxon>
    </lineage>
</organism>
<evidence type="ECO:0008006" key="5">
    <source>
        <dbReference type="Google" id="ProtNLM"/>
    </source>
</evidence>
<dbReference type="InterPro" id="IPR029046">
    <property type="entry name" value="LolA/LolB/LppX"/>
</dbReference>
<comment type="caution">
    <text evidence="3">The sequence shown here is derived from an EMBL/GenBank/DDBJ whole genome shotgun (WGS) entry which is preliminary data.</text>
</comment>
<feature type="signal peptide" evidence="2">
    <location>
        <begin position="1"/>
        <end position="24"/>
    </location>
</feature>
<feature type="region of interest" description="Disordered" evidence="1">
    <location>
        <begin position="280"/>
        <end position="300"/>
    </location>
</feature>